<name>A0ACB8SLN7_9AGAM</name>
<reference evidence="1" key="1">
    <citation type="submission" date="2021-03" db="EMBL/GenBank/DDBJ databases">
        <authorList>
            <consortium name="DOE Joint Genome Institute"/>
            <person name="Ahrendt S."/>
            <person name="Looney B.P."/>
            <person name="Miyauchi S."/>
            <person name="Morin E."/>
            <person name="Drula E."/>
            <person name="Courty P.E."/>
            <person name="Chicoki N."/>
            <person name="Fauchery L."/>
            <person name="Kohler A."/>
            <person name="Kuo A."/>
            <person name="Labutti K."/>
            <person name="Pangilinan J."/>
            <person name="Lipzen A."/>
            <person name="Riley R."/>
            <person name="Andreopoulos W."/>
            <person name="He G."/>
            <person name="Johnson J."/>
            <person name="Barry K.W."/>
            <person name="Grigoriev I.V."/>
            <person name="Nagy L."/>
            <person name="Hibbett D."/>
            <person name="Henrissat B."/>
            <person name="Matheny P.B."/>
            <person name="Labbe J."/>
            <person name="Martin F."/>
        </authorList>
    </citation>
    <scope>NUCLEOTIDE SEQUENCE</scope>
    <source>
        <strain evidence="1">HHB10654</strain>
    </source>
</reference>
<accession>A0ACB8SLN7</accession>
<keyword evidence="2" id="KW-1185">Reference proteome</keyword>
<gene>
    <name evidence="1" type="ORF">BV25DRAFT_1920543</name>
</gene>
<dbReference type="Proteomes" id="UP000814140">
    <property type="component" value="Unassembled WGS sequence"/>
</dbReference>
<evidence type="ECO:0000313" key="1">
    <source>
        <dbReference type="EMBL" id="KAI0057010.1"/>
    </source>
</evidence>
<dbReference type="EMBL" id="MU277254">
    <property type="protein sequence ID" value="KAI0057010.1"/>
    <property type="molecule type" value="Genomic_DNA"/>
</dbReference>
<evidence type="ECO:0000313" key="2">
    <source>
        <dbReference type="Proteomes" id="UP000814140"/>
    </source>
</evidence>
<comment type="caution">
    <text evidence="1">The sequence shown here is derived from an EMBL/GenBank/DDBJ whole genome shotgun (WGS) entry which is preliminary data.</text>
</comment>
<proteinExistence type="predicted"/>
<sequence length="745" mass="83874">MDYSEIFPHSSGHRVTKPAERAMASDLHKKVVGPMAVETFLDKFFPKDADNLTPHLSPVTSVGIVENATTSKPIKRRSPIAQTSPRSFASRLSLHSSISHMSPRSSATSSSASLRRSTKPQGRHQFDDVSAAPTEALMYEPFIQTCKRIAPGLEFVNSSGSGDPECQLSGDALKPDVVVYAPHSGRTRDSDFSRLEMHIEFKYNSFGDPFQDPVFVDAVGFANRRLQSFEKVGCEMAADTCGQIAAYASAQMYRQFRTHCFSVLVVGNRARLIRWDHAGAVATIAFNYVLEPHLLVNFFQRYAQASDAVRGKDRTVRDATPEERRAAEEHLGPSDRYFAIEVAVPFTDPETKETIPVRTLVVAAPRYSTHSLLGRSTRGMVAFDMMSKWKVFLKDTWRIDSPDFAPEGETYKILQAAKVKNIAKFIGACDVSDTESGEHATLTQVYARMPWACKTQDMVRYRHYRLMLETIGEPIWTFKSSYQLISAVWDTIEGHSGAYEAGILHCDVSVGNILIGPDGRGLLIDWDLATSVAELNMPGRRRERTGTWQFSSAAMLMNSGTHHHVLADDLESFVHVAAWLALRYCPHGLAPESLSMLLYEYFDRCTQPGKHDIGGYGKEAAIMRRAFAREPDFKQSPLLNELFPALFSTFVVRYKLPPFSLTLMIPDPTMETPEEYKSWREALLPRLESHEWILEMGKEVLSYTDAWPLDDRAEEQPFVSSKPKAQKRESDRESAYHPVKRSRYH</sequence>
<protein>
    <submittedName>
        <fullName evidence="1">Uncharacterized protein</fullName>
    </submittedName>
</protein>
<organism evidence="1 2">
    <name type="scientific">Artomyces pyxidatus</name>
    <dbReference type="NCBI Taxonomy" id="48021"/>
    <lineage>
        <taxon>Eukaryota</taxon>
        <taxon>Fungi</taxon>
        <taxon>Dikarya</taxon>
        <taxon>Basidiomycota</taxon>
        <taxon>Agaricomycotina</taxon>
        <taxon>Agaricomycetes</taxon>
        <taxon>Russulales</taxon>
        <taxon>Auriscalpiaceae</taxon>
        <taxon>Artomyces</taxon>
    </lineage>
</organism>
<reference evidence="1" key="2">
    <citation type="journal article" date="2022" name="New Phytol.">
        <title>Evolutionary transition to the ectomycorrhizal habit in the genomes of a hyperdiverse lineage of mushroom-forming fungi.</title>
        <authorList>
            <person name="Looney B."/>
            <person name="Miyauchi S."/>
            <person name="Morin E."/>
            <person name="Drula E."/>
            <person name="Courty P.E."/>
            <person name="Kohler A."/>
            <person name="Kuo A."/>
            <person name="LaButti K."/>
            <person name="Pangilinan J."/>
            <person name="Lipzen A."/>
            <person name="Riley R."/>
            <person name="Andreopoulos W."/>
            <person name="He G."/>
            <person name="Johnson J."/>
            <person name="Nolan M."/>
            <person name="Tritt A."/>
            <person name="Barry K.W."/>
            <person name="Grigoriev I.V."/>
            <person name="Nagy L.G."/>
            <person name="Hibbett D."/>
            <person name="Henrissat B."/>
            <person name="Matheny P.B."/>
            <person name="Labbe J."/>
            <person name="Martin F.M."/>
        </authorList>
    </citation>
    <scope>NUCLEOTIDE SEQUENCE</scope>
    <source>
        <strain evidence="1">HHB10654</strain>
    </source>
</reference>